<dbReference type="Pfam" id="PF13921">
    <property type="entry name" value="Myb_DNA-bind_6"/>
    <property type="match status" value="1"/>
</dbReference>
<evidence type="ECO:0000259" key="6">
    <source>
        <dbReference type="PROSITE" id="PS51294"/>
    </source>
</evidence>
<feature type="compositionally biased region" description="Basic and acidic residues" evidence="4">
    <location>
        <begin position="55"/>
        <end position="69"/>
    </location>
</feature>
<dbReference type="Proteomes" id="UP000193719">
    <property type="component" value="Unassembled WGS sequence"/>
</dbReference>
<feature type="domain" description="Myb-like" evidence="5">
    <location>
        <begin position="343"/>
        <end position="392"/>
    </location>
</feature>
<dbReference type="PANTHER" id="PTHR46380:SF2">
    <property type="entry name" value="CYCLIN-D-BINDING MYB-LIKE TRANSCRIPTION FACTOR 1"/>
    <property type="match status" value="1"/>
</dbReference>
<proteinExistence type="predicted"/>
<keyword evidence="3" id="KW-0539">Nucleus</keyword>
<gene>
    <name evidence="7" type="ORF">BCR36DRAFT_416786</name>
</gene>
<dbReference type="AlphaFoldDB" id="A0A1Y1UTX8"/>
<reference evidence="7 8" key="1">
    <citation type="submission" date="2016-08" db="EMBL/GenBank/DDBJ databases">
        <title>Genomes of anaerobic fungi encode conserved fungal cellulosomes for biomass hydrolysis.</title>
        <authorList>
            <consortium name="DOE Joint Genome Institute"/>
            <person name="Haitjema C.H."/>
            <person name="Gilmore S.P."/>
            <person name="Henske J.K."/>
            <person name="Solomon K.V."/>
            <person name="De Groot R."/>
            <person name="Kuo A."/>
            <person name="Mondo S.J."/>
            <person name="Salamov A.A."/>
            <person name="Labutti K."/>
            <person name="Zhao Z."/>
            <person name="Chiniquy J."/>
            <person name="Barry K."/>
            <person name="Brewer H.M."/>
            <person name="Purvine S.O."/>
            <person name="Wright A.T."/>
            <person name="Boxma B."/>
            <person name="Van Alen T."/>
            <person name="Hackstein J.H."/>
            <person name="Baker S.E."/>
            <person name="Grigoriev I.V."/>
            <person name="O'Malley M.A."/>
        </authorList>
    </citation>
    <scope>NUCLEOTIDE SEQUENCE [LARGE SCALE GENOMIC DNA]</scope>
    <source>
        <strain evidence="8">finn</strain>
    </source>
</reference>
<dbReference type="GO" id="GO:0000978">
    <property type="term" value="F:RNA polymerase II cis-regulatory region sequence-specific DNA binding"/>
    <property type="evidence" value="ECO:0007669"/>
    <property type="project" value="TreeGrafter"/>
</dbReference>
<dbReference type="STRING" id="1754191.A0A1Y1UTX8"/>
<evidence type="ECO:0008006" key="9">
    <source>
        <dbReference type="Google" id="ProtNLM"/>
    </source>
</evidence>
<evidence type="ECO:0000256" key="2">
    <source>
        <dbReference type="ARBA" id="ARBA00023125"/>
    </source>
</evidence>
<dbReference type="GO" id="GO:0005634">
    <property type="term" value="C:nucleus"/>
    <property type="evidence" value="ECO:0007669"/>
    <property type="project" value="UniProtKB-SubCell"/>
</dbReference>
<feature type="domain" description="Myb-like" evidence="5">
    <location>
        <begin position="400"/>
        <end position="449"/>
    </location>
</feature>
<dbReference type="CDD" id="cd00167">
    <property type="entry name" value="SANT"/>
    <property type="match status" value="1"/>
</dbReference>
<dbReference type="InterPro" id="IPR001005">
    <property type="entry name" value="SANT/Myb"/>
</dbReference>
<dbReference type="SMART" id="SM00717">
    <property type="entry name" value="SANT"/>
    <property type="match status" value="3"/>
</dbReference>
<reference evidence="7 8" key="2">
    <citation type="submission" date="2016-08" db="EMBL/GenBank/DDBJ databases">
        <title>Pervasive Adenine N6-methylation of Active Genes in Fungi.</title>
        <authorList>
            <consortium name="DOE Joint Genome Institute"/>
            <person name="Mondo S.J."/>
            <person name="Dannebaum R.O."/>
            <person name="Kuo R.C."/>
            <person name="Labutti K."/>
            <person name="Haridas S."/>
            <person name="Kuo A."/>
            <person name="Salamov A."/>
            <person name="Ahrendt S.R."/>
            <person name="Lipzen A."/>
            <person name="Sullivan W."/>
            <person name="Andreopoulos W.B."/>
            <person name="Clum A."/>
            <person name="Lindquist E."/>
            <person name="Daum C."/>
            <person name="Ramamoorthy G.K."/>
            <person name="Gryganskyi A."/>
            <person name="Culley D."/>
            <person name="Magnuson J.K."/>
            <person name="James T.Y."/>
            <person name="O'Malley M.A."/>
            <person name="Stajich J.E."/>
            <person name="Spatafora J.W."/>
            <person name="Visel A."/>
            <person name="Grigoriev I.V."/>
        </authorList>
    </citation>
    <scope>NUCLEOTIDE SEQUENCE [LARGE SCALE GENOMIC DNA]</scope>
    <source>
        <strain evidence="8">finn</strain>
    </source>
</reference>
<feature type="compositionally biased region" description="Basic and acidic residues" evidence="4">
    <location>
        <begin position="1"/>
        <end position="12"/>
    </location>
</feature>
<dbReference type="Gene3D" id="1.10.10.60">
    <property type="entry name" value="Homeodomain-like"/>
    <property type="match status" value="2"/>
</dbReference>
<keyword evidence="8" id="KW-1185">Reference proteome</keyword>
<dbReference type="EMBL" id="MCFH01000088">
    <property type="protein sequence ID" value="ORX41469.1"/>
    <property type="molecule type" value="Genomic_DNA"/>
</dbReference>
<evidence type="ECO:0000256" key="3">
    <source>
        <dbReference type="ARBA" id="ARBA00023242"/>
    </source>
</evidence>
<dbReference type="SUPFAM" id="SSF46689">
    <property type="entry name" value="Homeodomain-like"/>
    <property type="match status" value="2"/>
</dbReference>
<evidence type="ECO:0000259" key="5">
    <source>
        <dbReference type="PROSITE" id="PS50090"/>
    </source>
</evidence>
<dbReference type="PROSITE" id="PS50090">
    <property type="entry name" value="MYB_LIKE"/>
    <property type="match status" value="2"/>
</dbReference>
<organism evidence="7 8">
    <name type="scientific">Piromyces finnis</name>
    <dbReference type="NCBI Taxonomy" id="1754191"/>
    <lineage>
        <taxon>Eukaryota</taxon>
        <taxon>Fungi</taxon>
        <taxon>Fungi incertae sedis</taxon>
        <taxon>Chytridiomycota</taxon>
        <taxon>Chytridiomycota incertae sedis</taxon>
        <taxon>Neocallimastigomycetes</taxon>
        <taxon>Neocallimastigales</taxon>
        <taxon>Neocallimastigaceae</taxon>
        <taxon>Piromyces</taxon>
    </lineage>
</organism>
<comment type="caution">
    <text evidence="7">The sequence shown here is derived from an EMBL/GenBank/DDBJ whole genome shotgun (WGS) entry which is preliminary data.</text>
</comment>
<feature type="compositionally biased region" description="Low complexity" evidence="4">
    <location>
        <begin position="193"/>
        <end position="212"/>
    </location>
</feature>
<comment type="subcellular location">
    <subcellularLocation>
        <location evidence="1">Nucleus</location>
    </subcellularLocation>
</comment>
<name>A0A1Y1UTX8_9FUNG</name>
<dbReference type="InterPro" id="IPR009057">
    <property type="entry name" value="Homeodomain-like_sf"/>
</dbReference>
<feature type="domain" description="HTH myb-type" evidence="6">
    <location>
        <begin position="349"/>
        <end position="396"/>
    </location>
</feature>
<feature type="compositionally biased region" description="Basic residues" evidence="4">
    <location>
        <begin position="17"/>
        <end position="33"/>
    </location>
</feature>
<feature type="region of interest" description="Disordered" evidence="4">
    <location>
        <begin position="178"/>
        <end position="217"/>
    </location>
</feature>
<sequence length="555" mass="65659">MELDTENQKEIIESNIKNHKKENKEKKHKKKEKHLNENKDKKDKTKKEKKKEKRKEKENRKREEEKLNVAEENNNNKKRKLESNDDDKSHKKHKSKKDKHKKKDKKKSDKKEKHKLNLLSPEIQNSEIKENVVSNNNVKEKQNTSIPNDITSSKSSEKLRDNTVNSISNITIDNSKKANDNVENKSAEKENLNPELNININGNNNNNNNNNGEKSTVRRQDIHYKRDEVAEKKLKTIHENAPSELTSKWRKYENLKNTGLSIVMKKGPFSNEEKDILKKAVESYLEMHNIDKSLVLCLIFKRQYKDNNILDMKKHKDFWKYVSQSLPNRSTEASYKCVTRMYHPDNFNGKFTEKDDQEILRLYSIYGPSWKKIGEMIGRMGTAVKDRYNSIQTKSFTGYGNWTKEEDKLFKEIVNDLHSKNKFVDGMPLFTEVSKRMKTRSPKQCYDHWAFTRKDFVEGIKYPLTMIDRRNYLEKLSKLFVQDETNVDWKLVSDSSKPWKPFIYSRDFAKSKSKYIENTENMTFTECIKKMLNAVNEEISNDSNYAIVEERDIEE</sequence>
<dbReference type="InterPro" id="IPR051651">
    <property type="entry name" value="DMTF1_DNA-bind_reg"/>
</dbReference>
<dbReference type="GO" id="GO:0000981">
    <property type="term" value="F:DNA-binding transcription factor activity, RNA polymerase II-specific"/>
    <property type="evidence" value="ECO:0007669"/>
    <property type="project" value="TreeGrafter"/>
</dbReference>
<evidence type="ECO:0000313" key="8">
    <source>
        <dbReference type="Proteomes" id="UP000193719"/>
    </source>
</evidence>
<keyword evidence="2" id="KW-0238">DNA-binding</keyword>
<evidence type="ECO:0000256" key="1">
    <source>
        <dbReference type="ARBA" id="ARBA00004123"/>
    </source>
</evidence>
<evidence type="ECO:0000313" key="7">
    <source>
        <dbReference type="EMBL" id="ORX41469.1"/>
    </source>
</evidence>
<accession>A0A1Y1UTX8</accession>
<protein>
    <recommendedName>
        <fullName evidence="9">Myb-like domain-containing protein</fullName>
    </recommendedName>
</protein>
<dbReference type="PANTHER" id="PTHR46380">
    <property type="entry name" value="CYCLIN-D-BINDING MYB-LIKE TRANSCRIPTION FACTOR 1"/>
    <property type="match status" value="1"/>
</dbReference>
<dbReference type="PROSITE" id="PS51294">
    <property type="entry name" value="HTH_MYB"/>
    <property type="match status" value="1"/>
</dbReference>
<dbReference type="OrthoDB" id="2143914at2759"/>
<feature type="compositionally biased region" description="Basic and acidic residues" evidence="4">
    <location>
        <begin position="34"/>
        <end position="46"/>
    </location>
</feature>
<feature type="compositionally biased region" description="Basic residues" evidence="4">
    <location>
        <begin position="90"/>
        <end position="105"/>
    </location>
</feature>
<evidence type="ECO:0000256" key="4">
    <source>
        <dbReference type="SAM" id="MobiDB-lite"/>
    </source>
</evidence>
<feature type="compositionally biased region" description="Basic and acidic residues" evidence="4">
    <location>
        <begin position="178"/>
        <end position="192"/>
    </location>
</feature>
<feature type="region of interest" description="Disordered" evidence="4">
    <location>
        <begin position="1"/>
        <end position="159"/>
    </location>
</feature>
<dbReference type="InterPro" id="IPR017930">
    <property type="entry name" value="Myb_dom"/>
</dbReference>
<feature type="compositionally biased region" description="Polar residues" evidence="4">
    <location>
        <begin position="144"/>
        <end position="154"/>
    </location>
</feature>